<keyword evidence="3" id="KW-0949">S-adenosyl-L-methionine</keyword>
<dbReference type="Gene3D" id="3.40.50.150">
    <property type="entry name" value="Vaccinia Virus protein VP39"/>
    <property type="match status" value="1"/>
</dbReference>
<dbReference type="InterPro" id="IPR050362">
    <property type="entry name" value="Cation-dep_OMT"/>
</dbReference>
<dbReference type="PANTHER" id="PTHR10509">
    <property type="entry name" value="O-METHYLTRANSFERASE-RELATED"/>
    <property type="match status" value="1"/>
</dbReference>
<dbReference type="STRING" id="1330021.A0A367L3I4"/>
<keyword evidence="1" id="KW-0489">Methyltransferase</keyword>
<comment type="caution">
    <text evidence="5">The sequence shown here is derived from an EMBL/GenBank/DDBJ whole genome shotgun (WGS) entry which is preliminary data.</text>
</comment>
<accession>A0A367L3I4</accession>
<proteinExistence type="inferred from homology"/>
<dbReference type="GO" id="GO:0008171">
    <property type="term" value="F:O-methyltransferase activity"/>
    <property type="evidence" value="ECO:0007669"/>
    <property type="project" value="InterPro"/>
</dbReference>
<evidence type="ECO:0008006" key="7">
    <source>
        <dbReference type="Google" id="ProtNLM"/>
    </source>
</evidence>
<dbReference type="Pfam" id="PF01596">
    <property type="entry name" value="Methyltransf_3"/>
    <property type="match status" value="1"/>
</dbReference>
<dbReference type="InterPro" id="IPR002935">
    <property type="entry name" value="SAM_O-MeTrfase"/>
</dbReference>
<name>A0A367L3I4_9HYPO</name>
<sequence length="242" mass="26311">MDKLRINTRNTDRCNKVLEYAYKHSTALPAPLTSYHSEAVASRDDSAMLSSNAQSQLHGFLARAVGARNVLEVGVYVGYSAMAWAYAVGSAGTVTGLEVDEGLAGIARGAFAERGLGNVEVVVGNAAETLPKLKPSEPYDIVFLDADKPGYIGYLDTLLGQSLPGSRWRLLRPGALIIADNVLRSGHVADDSLPFDDSRSDESWRSHIDAIRAFNDRCVAEARLETFMLPLWDGVSLLRLRD</sequence>
<reference evidence="5 6" key="1">
    <citation type="journal article" date="2015" name="BMC Genomics">
        <title>Insights from the genome of Ophiocordyceps polyrhachis-furcata to pathogenicity and host specificity in insect fungi.</title>
        <authorList>
            <person name="Wichadakul D."/>
            <person name="Kobmoo N."/>
            <person name="Ingsriswang S."/>
            <person name="Tangphatsornruang S."/>
            <person name="Chantasingh D."/>
            <person name="Luangsa-ard J.J."/>
            <person name="Eurwilaichitr L."/>
        </authorList>
    </citation>
    <scope>NUCLEOTIDE SEQUENCE [LARGE SCALE GENOMIC DNA]</scope>
    <source>
        <strain evidence="5 6">BCC 54312</strain>
    </source>
</reference>
<dbReference type="GO" id="GO:0008757">
    <property type="term" value="F:S-adenosylmethionine-dependent methyltransferase activity"/>
    <property type="evidence" value="ECO:0007669"/>
    <property type="project" value="TreeGrafter"/>
</dbReference>
<evidence type="ECO:0000256" key="4">
    <source>
        <dbReference type="ARBA" id="ARBA00023453"/>
    </source>
</evidence>
<keyword evidence="2" id="KW-0808">Transferase</keyword>
<dbReference type="PANTHER" id="PTHR10509:SF14">
    <property type="entry name" value="CAFFEOYL-COA O-METHYLTRANSFERASE 3-RELATED"/>
    <property type="match status" value="1"/>
</dbReference>
<dbReference type="AlphaFoldDB" id="A0A367L3I4"/>
<organism evidence="5 6">
    <name type="scientific">Ophiocordyceps polyrhachis-furcata BCC 54312</name>
    <dbReference type="NCBI Taxonomy" id="1330021"/>
    <lineage>
        <taxon>Eukaryota</taxon>
        <taxon>Fungi</taxon>
        <taxon>Dikarya</taxon>
        <taxon>Ascomycota</taxon>
        <taxon>Pezizomycotina</taxon>
        <taxon>Sordariomycetes</taxon>
        <taxon>Hypocreomycetidae</taxon>
        <taxon>Hypocreales</taxon>
        <taxon>Ophiocordycipitaceae</taxon>
        <taxon>Ophiocordyceps</taxon>
    </lineage>
</organism>
<dbReference type="SUPFAM" id="SSF53335">
    <property type="entry name" value="S-adenosyl-L-methionine-dependent methyltransferases"/>
    <property type="match status" value="1"/>
</dbReference>
<dbReference type="EMBL" id="LKCN02000017">
    <property type="protein sequence ID" value="RCI08967.1"/>
    <property type="molecule type" value="Genomic_DNA"/>
</dbReference>
<dbReference type="CDD" id="cd02440">
    <property type="entry name" value="AdoMet_MTases"/>
    <property type="match status" value="1"/>
</dbReference>
<evidence type="ECO:0000256" key="2">
    <source>
        <dbReference type="ARBA" id="ARBA00022679"/>
    </source>
</evidence>
<evidence type="ECO:0000256" key="1">
    <source>
        <dbReference type="ARBA" id="ARBA00022603"/>
    </source>
</evidence>
<evidence type="ECO:0000256" key="3">
    <source>
        <dbReference type="ARBA" id="ARBA00022691"/>
    </source>
</evidence>
<evidence type="ECO:0000313" key="6">
    <source>
        <dbReference type="Proteomes" id="UP000253664"/>
    </source>
</evidence>
<keyword evidence="6" id="KW-1185">Reference proteome</keyword>
<dbReference type="GO" id="GO:0032259">
    <property type="term" value="P:methylation"/>
    <property type="evidence" value="ECO:0007669"/>
    <property type="project" value="UniProtKB-KW"/>
</dbReference>
<comment type="similarity">
    <text evidence="4">Belongs to the class I-like SAM-binding methyltransferase superfamily. Cation-dependent O-methyltransferase family.</text>
</comment>
<evidence type="ECO:0000313" key="5">
    <source>
        <dbReference type="EMBL" id="RCI08967.1"/>
    </source>
</evidence>
<protein>
    <recommendedName>
        <fullName evidence="7">O-methyltransferase domain-containing protein</fullName>
    </recommendedName>
</protein>
<dbReference type="Proteomes" id="UP000253664">
    <property type="component" value="Unassembled WGS sequence"/>
</dbReference>
<dbReference type="InterPro" id="IPR029063">
    <property type="entry name" value="SAM-dependent_MTases_sf"/>
</dbReference>
<dbReference type="OrthoDB" id="10251242at2759"/>
<dbReference type="PROSITE" id="PS51682">
    <property type="entry name" value="SAM_OMT_I"/>
    <property type="match status" value="1"/>
</dbReference>
<gene>
    <name evidence="5" type="ORF">L249_5051</name>
</gene>